<dbReference type="HOGENOM" id="CLU_483772_0_0_0"/>
<keyword evidence="3" id="KW-1185">Reference proteome</keyword>
<gene>
    <name evidence="2" type="ORF">J421_0409</name>
</gene>
<dbReference type="EMBL" id="CP007128">
    <property type="protein sequence ID" value="AHG87946.1"/>
    <property type="molecule type" value="Genomic_DNA"/>
</dbReference>
<dbReference type="AlphaFoldDB" id="W0RAY2"/>
<evidence type="ECO:0000313" key="2">
    <source>
        <dbReference type="EMBL" id="AHG87946.1"/>
    </source>
</evidence>
<reference evidence="2 3" key="1">
    <citation type="journal article" date="2014" name="Genome Announc.">
        <title>Genome Sequence and Methylome of Soil Bacterium Gemmatirosa kalamazoonensis KBS708T, a Member of the Rarely Cultivated Gemmatimonadetes Phylum.</title>
        <authorList>
            <person name="Debruyn J.M."/>
            <person name="Radosevich M."/>
            <person name="Wommack K.E."/>
            <person name="Polson S.W."/>
            <person name="Hauser L.J."/>
            <person name="Fawaz M.N."/>
            <person name="Korlach J."/>
            <person name="Tsai Y.C."/>
        </authorList>
    </citation>
    <scope>NUCLEOTIDE SEQUENCE [LARGE SCALE GENOMIC DNA]</scope>
    <source>
        <strain evidence="2 3">KBS708</strain>
    </source>
</reference>
<evidence type="ECO:0000256" key="1">
    <source>
        <dbReference type="SAM" id="MobiDB-lite"/>
    </source>
</evidence>
<accession>W0RAY2</accession>
<protein>
    <submittedName>
        <fullName evidence="2">Uncharacterized protein</fullName>
    </submittedName>
</protein>
<dbReference type="PATRIC" id="fig|861299.3.peg.418"/>
<evidence type="ECO:0000313" key="3">
    <source>
        <dbReference type="Proteomes" id="UP000019151"/>
    </source>
</evidence>
<organism evidence="2 3">
    <name type="scientific">Gemmatirosa kalamazoonensis</name>
    <dbReference type="NCBI Taxonomy" id="861299"/>
    <lineage>
        <taxon>Bacteria</taxon>
        <taxon>Pseudomonadati</taxon>
        <taxon>Gemmatimonadota</taxon>
        <taxon>Gemmatimonadia</taxon>
        <taxon>Gemmatimonadales</taxon>
        <taxon>Gemmatimonadaceae</taxon>
        <taxon>Gemmatirosa</taxon>
    </lineage>
</organism>
<sequence length="563" mass="59230">MLLLAAVLACGGSPDASRESPPEPTRPIQVADGTPPTVSYTLRPLGDDTLELAGTATDDRAVTAADWIFVRPALGGGRPDTLRGSVGIVVPARQITFRFLLPRDGRLMTYAAYVTARDSAGNVTAGPPAWFDDLDPRVRLFGLPGGNVLESADTLRQRGVSFKAFYAVAGGVSLMTATLDAGTPGERILKSWPATELPVVQDTARIVIDGPLPAGRHTITVSVTDLSAHEGRASFTRVYEPRIDDVAYSVRLLPAPADAPGGTVARYLASDGTVAGGVISLDGQPYPVVWHAGVPELLPRGQNGPGFADRVNAVGDVLGTLGGVTHAWVAHGPLVRISPKGVPTPGWFTDGLCCGLSVGLNDAGMALVVGNGVFLYDIHAEQAQFLTTLIPPIEHVVALNNRGQVLGNLASGLVIWGPPLDVRPPVLSAQDRFLTAPLALSDAGHVLMTIDGRLALSTPGQDGLLLSDFLGRSPIVPTSAVMDQRGTWVVARTALDTAQPLELLRWRVADHTTRRVVFSAPGWQLEQLVGVNERGQILLNLVDANHAPDTPVRHVAAVLDPPG</sequence>
<dbReference type="Proteomes" id="UP000019151">
    <property type="component" value="Chromosome"/>
</dbReference>
<name>W0RAY2_9BACT</name>
<dbReference type="KEGG" id="gba:J421_0409"/>
<proteinExistence type="predicted"/>
<feature type="region of interest" description="Disordered" evidence="1">
    <location>
        <begin position="12"/>
        <end position="36"/>
    </location>
</feature>
<dbReference type="InParanoid" id="W0RAY2"/>